<sequence length="871" mass="96924">MDGDGFFAMPFTSISNLLPYTDRKALKYAFTYAIAFVCVTAILTLATVIFLVFQVFLRPLVWSIVIGTCLFPCKCILTASSRDYLRDQKTKRVPYCLSLFLAPLHFIHASADIFLNAVRDMVRPAIFALISTGIFLFFQEFGVFTSVGLQFARLYSCLGRLLSFVSSIISVNLVFLSAGMHLALVLTGITKLTQSQISRITSCLWFLFFISITSWFGYLQPIVCTVLVVFMLILNFHSSSQRQNGEKSNNNSHGSSEISISSGLPRRLSLLLGQYPSIQIRKPADGLEKTVKEDQKAVSESSTVVQWCFVGLGLAHFSIAFWTRTWVMQLTLLVGFLCLLVYLASRVHLLEKLSYLWEVVYSLPGRSQTSPPGNLKDILVPPVLKAAWQQALRYERRLYDFADGYLDYLVSFTLIGLMVLVAVLLTYFLLLQVHNESLHLVSLITSVINSTVHSRTFSWLPDEKQINRTMRFGLENLHHLGDDFIRSRLDQIFPQSSADRAALETQLLNVWENVCIQLIQDTPSGTTESAEGRGTILSQLNASGNLSLATLRGHFRRVLHVIGGFDMTAVVAYFRENVDTIVNVLNSLWHVLSAHASVVFSLLSATTSILLVGGTAVLNFSLSFLIFISALFYLLAVSGSRYLPVEFVVSLTPQASEASPLVLSFYSSVESAITSVLVTTLKRTVFYGMYTVLTHCLFGLDIVVLPSITATILGAMPIVSTYWATLPGVIELLFVRGSYWLALFLFGLHLLPHFFLDTALYSEIKGAGHPYLTGLSIAGGLYYFGAEGAFIGPILLCFLLVGVNLYRCFLTSEATNLQSISPPTTIFMSHSKPTVLSPLRFSNFVTARRTRRPKVIPRSVSEELFPEASHY</sequence>
<dbReference type="EMBL" id="GEEE01011146">
    <property type="protein sequence ID" value="JAP52079.1"/>
    <property type="molecule type" value="Transcribed_RNA"/>
</dbReference>
<keyword evidence="3 7" id="KW-0812">Transmembrane</keyword>
<feature type="transmembrane region" description="Helical" evidence="7">
    <location>
        <begin position="558"/>
        <end position="575"/>
    </location>
</feature>
<dbReference type="AlphaFoldDB" id="A0A0X3PMH1"/>
<keyword evidence="4 7" id="KW-1133">Transmembrane helix</keyword>
<dbReference type="GO" id="GO:0016020">
    <property type="term" value="C:membrane"/>
    <property type="evidence" value="ECO:0007669"/>
    <property type="project" value="UniProtKB-SubCell"/>
</dbReference>
<feature type="transmembrane region" description="Helical" evidence="7">
    <location>
        <begin position="790"/>
        <end position="810"/>
    </location>
</feature>
<feature type="transmembrane region" description="Helical" evidence="7">
    <location>
        <begin position="739"/>
        <end position="756"/>
    </location>
</feature>
<dbReference type="InterPro" id="IPR002549">
    <property type="entry name" value="AI-2E-like"/>
</dbReference>
<feature type="transmembrane region" description="Helical" evidence="7">
    <location>
        <begin position="693"/>
        <end position="719"/>
    </location>
</feature>
<evidence type="ECO:0000256" key="4">
    <source>
        <dbReference type="ARBA" id="ARBA00022989"/>
    </source>
</evidence>
<feature type="transmembrane region" description="Helical" evidence="7">
    <location>
        <begin position="587"/>
        <end position="612"/>
    </location>
</feature>
<comment type="subcellular location">
    <subcellularLocation>
        <location evidence="1">Membrane</location>
        <topology evidence="1">Multi-pass membrane protein</topology>
    </subcellularLocation>
</comment>
<dbReference type="PANTHER" id="PTHR21716">
    <property type="entry name" value="TRANSMEMBRANE PROTEIN"/>
    <property type="match status" value="1"/>
</dbReference>
<feature type="transmembrane region" description="Helical" evidence="7">
    <location>
        <begin position="126"/>
        <end position="149"/>
    </location>
</feature>
<feature type="transmembrane region" description="Helical" evidence="7">
    <location>
        <begin position="204"/>
        <end position="234"/>
    </location>
</feature>
<reference evidence="8" key="1">
    <citation type="submission" date="2016-01" db="EMBL/GenBank/DDBJ databases">
        <title>Reference transcriptome for the parasite Schistocephalus solidus: insights into the molecular evolution of parasitism.</title>
        <authorList>
            <person name="Hebert F.O."/>
            <person name="Grambauer S."/>
            <person name="Barber I."/>
            <person name="Landry C.R."/>
            <person name="Aubin-Horth N."/>
        </authorList>
    </citation>
    <scope>NUCLEOTIDE SEQUENCE</scope>
</reference>
<evidence type="ECO:0000256" key="2">
    <source>
        <dbReference type="ARBA" id="ARBA00009773"/>
    </source>
</evidence>
<evidence type="ECO:0000256" key="3">
    <source>
        <dbReference type="ARBA" id="ARBA00022692"/>
    </source>
</evidence>
<feature type="region of interest" description="Disordered" evidence="6">
    <location>
        <begin position="241"/>
        <end position="260"/>
    </location>
</feature>
<proteinExistence type="inferred from homology"/>
<feature type="transmembrane region" description="Helical" evidence="7">
    <location>
        <begin position="59"/>
        <end position="81"/>
    </location>
</feature>
<feature type="transmembrane region" description="Helical" evidence="7">
    <location>
        <begin position="93"/>
        <end position="114"/>
    </location>
</feature>
<gene>
    <name evidence="8" type="primary">TM245</name>
    <name evidence="8" type="ORF">TR161733</name>
</gene>
<feature type="transmembrane region" description="Helical" evidence="7">
    <location>
        <begin position="624"/>
        <end position="643"/>
    </location>
</feature>
<feature type="transmembrane region" description="Helical" evidence="7">
    <location>
        <begin position="408"/>
        <end position="430"/>
    </location>
</feature>
<dbReference type="EMBL" id="GEEE01010094">
    <property type="protein sequence ID" value="JAP53131.1"/>
    <property type="molecule type" value="Transcribed_RNA"/>
</dbReference>
<feature type="transmembrane region" description="Helical" evidence="7">
    <location>
        <begin position="29"/>
        <end position="53"/>
    </location>
</feature>
<feature type="transmembrane region" description="Helical" evidence="7">
    <location>
        <begin position="326"/>
        <end position="345"/>
    </location>
</feature>
<organism evidence="8">
    <name type="scientific">Schistocephalus solidus</name>
    <name type="common">Tapeworm</name>
    <dbReference type="NCBI Taxonomy" id="70667"/>
    <lineage>
        <taxon>Eukaryota</taxon>
        <taxon>Metazoa</taxon>
        <taxon>Spiralia</taxon>
        <taxon>Lophotrochozoa</taxon>
        <taxon>Platyhelminthes</taxon>
        <taxon>Cestoda</taxon>
        <taxon>Eucestoda</taxon>
        <taxon>Diphyllobothriidea</taxon>
        <taxon>Diphyllobothriidae</taxon>
        <taxon>Schistocephalus</taxon>
    </lineage>
</organism>
<dbReference type="PANTHER" id="PTHR21716:SF4">
    <property type="entry name" value="TRANSMEMBRANE PROTEIN 245"/>
    <property type="match status" value="1"/>
</dbReference>
<evidence type="ECO:0000313" key="8">
    <source>
        <dbReference type="EMBL" id="JAP53131.1"/>
    </source>
</evidence>
<evidence type="ECO:0000256" key="1">
    <source>
        <dbReference type="ARBA" id="ARBA00004141"/>
    </source>
</evidence>
<protein>
    <submittedName>
        <fullName evidence="8">Transmembrane protein 245</fullName>
    </submittedName>
</protein>
<feature type="transmembrane region" description="Helical" evidence="7">
    <location>
        <begin position="663"/>
        <end position="681"/>
    </location>
</feature>
<keyword evidence="5 7" id="KW-0472">Membrane</keyword>
<accession>A0A0X3PMH1</accession>
<name>A0A0X3PMH1_SCHSO</name>
<feature type="transmembrane region" description="Helical" evidence="7">
    <location>
        <begin position="161"/>
        <end position="184"/>
    </location>
</feature>
<comment type="similarity">
    <text evidence="2">Belongs to the autoinducer-2 exporter (AI-2E) (TC 2.A.86) family.</text>
</comment>
<evidence type="ECO:0000256" key="7">
    <source>
        <dbReference type="SAM" id="Phobius"/>
    </source>
</evidence>
<evidence type="ECO:0000256" key="5">
    <source>
        <dbReference type="ARBA" id="ARBA00023136"/>
    </source>
</evidence>
<evidence type="ECO:0000256" key="6">
    <source>
        <dbReference type="SAM" id="MobiDB-lite"/>
    </source>
</evidence>
<feature type="compositionally biased region" description="Low complexity" evidence="6">
    <location>
        <begin position="248"/>
        <end position="260"/>
    </location>
</feature>